<evidence type="ECO:0000259" key="10">
    <source>
        <dbReference type="PROSITE" id="PS50114"/>
    </source>
</evidence>
<dbReference type="GO" id="GO:0045944">
    <property type="term" value="P:positive regulation of transcription by RNA polymerase II"/>
    <property type="evidence" value="ECO:0007669"/>
    <property type="project" value="TreeGrafter"/>
</dbReference>
<evidence type="ECO:0000256" key="3">
    <source>
        <dbReference type="ARBA" id="ARBA00022771"/>
    </source>
</evidence>
<dbReference type="Proteomes" id="UP001163798">
    <property type="component" value="Unassembled WGS sequence"/>
</dbReference>
<feature type="region of interest" description="Disordered" evidence="9">
    <location>
        <begin position="279"/>
        <end position="410"/>
    </location>
</feature>
<dbReference type="InterPro" id="IPR013088">
    <property type="entry name" value="Znf_NHR/GATA"/>
</dbReference>
<dbReference type="InterPro" id="IPR000679">
    <property type="entry name" value="Znf_GATA"/>
</dbReference>
<feature type="domain" description="GATA-type" evidence="10">
    <location>
        <begin position="489"/>
        <end position="542"/>
    </location>
</feature>
<name>A0AA38NI08_9AGAR</name>
<dbReference type="GO" id="GO:0000122">
    <property type="term" value="P:negative regulation of transcription by RNA polymerase II"/>
    <property type="evidence" value="ECO:0007669"/>
    <property type="project" value="TreeGrafter"/>
</dbReference>
<dbReference type="SMART" id="SM00401">
    <property type="entry name" value="ZnF_GATA"/>
    <property type="match status" value="2"/>
</dbReference>
<feature type="region of interest" description="Disordered" evidence="9">
    <location>
        <begin position="446"/>
        <end position="474"/>
    </location>
</feature>
<dbReference type="PANTHER" id="PTHR10071">
    <property type="entry name" value="TRANSCRIPTION FACTOR GATA FAMILY MEMBER"/>
    <property type="match status" value="1"/>
</dbReference>
<protein>
    <recommendedName>
        <fullName evidence="10">GATA-type domain-containing protein</fullName>
    </recommendedName>
</protein>
<dbReference type="SUPFAM" id="SSF57716">
    <property type="entry name" value="Glucocorticoid receptor-like (DNA-binding domain)"/>
    <property type="match status" value="2"/>
</dbReference>
<dbReference type="CDD" id="cd00202">
    <property type="entry name" value="ZnF_GATA"/>
    <property type="match status" value="2"/>
</dbReference>
<evidence type="ECO:0000256" key="6">
    <source>
        <dbReference type="ARBA" id="ARBA00023163"/>
    </source>
</evidence>
<keyword evidence="12" id="KW-1185">Reference proteome</keyword>
<keyword evidence="3 8" id="KW-0863">Zinc-finger</keyword>
<feature type="domain" description="GATA-type" evidence="10">
    <location>
        <begin position="405"/>
        <end position="460"/>
    </location>
</feature>
<feature type="compositionally biased region" description="Low complexity" evidence="9">
    <location>
        <begin position="685"/>
        <end position="706"/>
    </location>
</feature>
<feature type="compositionally biased region" description="Polar residues" evidence="9">
    <location>
        <begin position="803"/>
        <end position="826"/>
    </location>
</feature>
<dbReference type="GO" id="GO:0000981">
    <property type="term" value="F:DNA-binding transcription factor activity, RNA polymerase II-specific"/>
    <property type="evidence" value="ECO:0007669"/>
    <property type="project" value="TreeGrafter"/>
</dbReference>
<evidence type="ECO:0000256" key="7">
    <source>
        <dbReference type="ARBA" id="ARBA00023242"/>
    </source>
</evidence>
<evidence type="ECO:0000256" key="8">
    <source>
        <dbReference type="PROSITE-ProRule" id="PRU00094"/>
    </source>
</evidence>
<dbReference type="InterPro" id="IPR039355">
    <property type="entry name" value="Transcription_factor_GATA"/>
</dbReference>
<evidence type="ECO:0000256" key="1">
    <source>
        <dbReference type="ARBA" id="ARBA00004123"/>
    </source>
</evidence>
<feature type="compositionally biased region" description="Low complexity" evidence="9">
    <location>
        <begin position="553"/>
        <end position="586"/>
    </location>
</feature>
<dbReference type="Pfam" id="PF08550">
    <property type="entry name" value="GATA_AreA"/>
    <property type="match status" value="1"/>
</dbReference>
<feature type="region of interest" description="Disordered" evidence="9">
    <location>
        <begin position="234"/>
        <end position="258"/>
    </location>
</feature>
<proteinExistence type="predicted"/>
<evidence type="ECO:0000313" key="11">
    <source>
        <dbReference type="EMBL" id="KAJ3782522.1"/>
    </source>
</evidence>
<feature type="region of interest" description="Disordered" evidence="9">
    <location>
        <begin position="137"/>
        <end position="156"/>
    </location>
</feature>
<feature type="compositionally biased region" description="Gly residues" evidence="9">
    <location>
        <begin position="455"/>
        <end position="474"/>
    </location>
</feature>
<dbReference type="Pfam" id="PF00320">
    <property type="entry name" value="GATA"/>
    <property type="match status" value="2"/>
</dbReference>
<keyword evidence="5" id="KW-0805">Transcription regulation</keyword>
<gene>
    <name evidence="11" type="ORF">GGU10DRAFT_275361</name>
</gene>
<sequence length="874" mass="94506">QGNKSFVAFSNLSDVDALTKTWKVCTKVASYLEQGQRLENLSWRLWHLQNLMVDTDNAKSKREFKKLSKNMGDRLDRDKGRNISELSAPDFRPSHSTDLIRQRAVERERNREEAAQELTAGGTRTMKRMQFTFSVNEGGNGGGQPMHVDKPDFKPSAELSVRAGPRTAHLKSHDHMDVAVSSDDAQPTLTQRGRKNDSSSNNDTTTIRFPPLFSSDFGPAALLYPSPTLTTHMNYGEDFTTRPYEHEPNDSQSNQSYSPFSIARPTIELPLDELLHSFNANNTDHDQNGVNDGESSVDVDVDSADDSDSDESSESVDLPYSRPSSSTSTRPSASARQTPRASARATPRVTTTTRPSLTVRTSTSLSAVSTRSSLPSATAPPTPPPSTSTTTTTTTTTTSTPGAPAGQKAECHNCGATHTPLWRRGLNDELNCNACGLYCKLHKRPRPKTMRNQHGGEGGRGANGGSGAGAAAGGGRETVEVMGKLHSLGRRLTQCYNCHTTATPLWRKDDEGKTVCNACGLYYKLHGSARPISMKSDVIRKRSRHDAHAAMQARRGSLSGAASGNGYAYGVASSSHSHSTHSVPSPTFAPDSSTAADHEESHNAENQNSHSENDNGNVNTQNNDNDGDDVTGSMYQNMFSFPFPGPYHPDHLSQYTVYFDSIGGMSSGSPPSSPRRINKRRRMSSDSASEPPSSAISSLSSSYSSSQYDVGGGADGGYSSSRNANSTPNSSWHPPMLLQEHHNHRGVHPPMLLPSTTSMNMNKDSSMDYLHPPMMLTDEVDEATLFSTYLHPPMSLPDDPAANGNSSRSPNARDSTRNSKGAQESSLIAEGASAKGILDGKVVKAEGSDPSSGDSCNNNNNNNNHYYGMDMRIY</sequence>
<feature type="region of interest" description="Disordered" evidence="9">
    <location>
        <begin position="165"/>
        <end position="210"/>
    </location>
</feature>
<feature type="compositionally biased region" description="Low complexity" evidence="9">
    <location>
        <begin position="387"/>
        <end position="405"/>
    </location>
</feature>
<feature type="compositionally biased region" description="Low complexity" evidence="9">
    <location>
        <begin position="614"/>
        <end position="624"/>
    </location>
</feature>
<evidence type="ECO:0000313" key="12">
    <source>
        <dbReference type="Proteomes" id="UP001163798"/>
    </source>
</evidence>
<feature type="region of interest" description="Disordered" evidence="9">
    <location>
        <begin position="791"/>
        <end position="869"/>
    </location>
</feature>
<dbReference type="Gene3D" id="3.30.50.10">
    <property type="entry name" value="Erythroid Transcription Factor GATA-1, subunit A"/>
    <property type="match status" value="2"/>
</dbReference>
<comment type="subcellular location">
    <subcellularLocation>
        <location evidence="1">Nucleus</location>
    </subcellularLocation>
</comment>
<dbReference type="GO" id="GO:0008270">
    <property type="term" value="F:zinc ion binding"/>
    <property type="evidence" value="ECO:0007669"/>
    <property type="project" value="UniProtKB-KW"/>
</dbReference>
<keyword evidence="6" id="KW-0804">Transcription</keyword>
<keyword evidence="4" id="KW-0862">Zinc</keyword>
<dbReference type="EMBL" id="MU793470">
    <property type="protein sequence ID" value="KAJ3782522.1"/>
    <property type="molecule type" value="Genomic_DNA"/>
</dbReference>
<reference evidence="11" key="1">
    <citation type="submission" date="2022-08" db="EMBL/GenBank/DDBJ databases">
        <authorList>
            <consortium name="DOE Joint Genome Institute"/>
            <person name="Min B."/>
            <person name="Riley R."/>
            <person name="Sierra-Patev S."/>
            <person name="Naranjo-Ortiz M."/>
            <person name="Looney B."/>
            <person name="Konkel Z."/>
            <person name="Slot J.C."/>
            <person name="Sakamoto Y."/>
            <person name="Steenwyk J.L."/>
            <person name="Rokas A."/>
            <person name="Carro J."/>
            <person name="Camarero S."/>
            <person name="Ferreira P."/>
            <person name="Molpeceres G."/>
            <person name="Ruiz-Duenas F.J."/>
            <person name="Serrano A."/>
            <person name="Henrissat B."/>
            <person name="Drula E."/>
            <person name="Hughes K.W."/>
            <person name="Mata J.L."/>
            <person name="Ishikawa N.K."/>
            <person name="Vargas-Isla R."/>
            <person name="Ushijima S."/>
            <person name="Smith C.A."/>
            <person name="Ahrendt S."/>
            <person name="Andreopoulos W."/>
            <person name="He G."/>
            <person name="Labutti K."/>
            <person name="Lipzen A."/>
            <person name="Ng V."/>
            <person name="Sandor L."/>
            <person name="Barry K."/>
            <person name="Martinez A.T."/>
            <person name="Xiao Y."/>
            <person name="Gibbons J.G."/>
            <person name="Terashima K."/>
            <person name="Hibbett D.S."/>
            <person name="Grigoriev I.V."/>
        </authorList>
    </citation>
    <scope>NUCLEOTIDE SEQUENCE</scope>
    <source>
        <strain evidence="11">TFB10291</strain>
    </source>
</reference>
<dbReference type="GO" id="GO:0000978">
    <property type="term" value="F:RNA polymerase II cis-regulatory region sequence-specific DNA binding"/>
    <property type="evidence" value="ECO:0007669"/>
    <property type="project" value="TreeGrafter"/>
</dbReference>
<feature type="compositionally biased region" description="Low complexity" evidence="9">
    <location>
        <begin position="315"/>
        <end position="377"/>
    </location>
</feature>
<dbReference type="FunFam" id="3.30.50.10:FF:000007">
    <property type="entry name" value="Nitrogen regulatory AreA, N-terminal"/>
    <property type="match status" value="1"/>
</dbReference>
<feature type="compositionally biased region" description="Polar residues" evidence="9">
    <location>
        <begin position="718"/>
        <end position="732"/>
    </location>
</feature>
<feature type="non-terminal residue" evidence="11">
    <location>
        <position position="1"/>
    </location>
</feature>
<dbReference type="PRINTS" id="PR00619">
    <property type="entry name" value="GATAZNFINGER"/>
</dbReference>
<accession>A0AA38NI08</accession>
<feature type="compositionally biased region" description="Polar residues" evidence="9">
    <location>
        <begin position="198"/>
        <end position="207"/>
    </location>
</feature>
<dbReference type="InterPro" id="IPR013860">
    <property type="entry name" value="AreA_GATA"/>
</dbReference>
<keyword evidence="7" id="KW-0539">Nucleus</keyword>
<dbReference type="GO" id="GO:0005634">
    <property type="term" value="C:nucleus"/>
    <property type="evidence" value="ECO:0007669"/>
    <property type="project" value="UniProtKB-SubCell"/>
</dbReference>
<feature type="region of interest" description="Disordered" evidence="9">
    <location>
        <begin position="665"/>
        <end position="760"/>
    </location>
</feature>
<feature type="compositionally biased region" description="Acidic residues" evidence="9">
    <location>
        <begin position="295"/>
        <end position="314"/>
    </location>
</feature>
<dbReference type="PROSITE" id="PS50114">
    <property type="entry name" value="GATA_ZN_FINGER_2"/>
    <property type="match status" value="2"/>
</dbReference>
<feature type="region of interest" description="Disordered" evidence="9">
    <location>
        <begin position="539"/>
        <end position="633"/>
    </location>
</feature>
<evidence type="ECO:0000256" key="4">
    <source>
        <dbReference type="ARBA" id="ARBA00022833"/>
    </source>
</evidence>
<evidence type="ECO:0000256" key="5">
    <source>
        <dbReference type="ARBA" id="ARBA00023015"/>
    </source>
</evidence>
<evidence type="ECO:0000256" key="9">
    <source>
        <dbReference type="SAM" id="MobiDB-lite"/>
    </source>
</evidence>
<organism evidence="11 12">
    <name type="scientific">Lentinula aff. detonsa</name>
    <dbReference type="NCBI Taxonomy" id="2804958"/>
    <lineage>
        <taxon>Eukaryota</taxon>
        <taxon>Fungi</taxon>
        <taxon>Dikarya</taxon>
        <taxon>Basidiomycota</taxon>
        <taxon>Agaricomycotina</taxon>
        <taxon>Agaricomycetes</taxon>
        <taxon>Agaricomycetidae</taxon>
        <taxon>Agaricales</taxon>
        <taxon>Marasmiineae</taxon>
        <taxon>Omphalotaceae</taxon>
        <taxon>Lentinula</taxon>
    </lineage>
</organism>
<comment type="caution">
    <text evidence="11">The sequence shown here is derived from an EMBL/GenBank/DDBJ whole genome shotgun (WGS) entry which is preliminary data.</text>
</comment>
<keyword evidence="2" id="KW-0479">Metal-binding</keyword>
<evidence type="ECO:0000256" key="2">
    <source>
        <dbReference type="ARBA" id="ARBA00022723"/>
    </source>
</evidence>
<dbReference type="PROSITE" id="PS00344">
    <property type="entry name" value="GATA_ZN_FINGER_1"/>
    <property type="match status" value="1"/>
</dbReference>
<dbReference type="PANTHER" id="PTHR10071:SF281">
    <property type="entry name" value="BOX A-BINDING FACTOR-RELATED"/>
    <property type="match status" value="1"/>
</dbReference>
<feature type="compositionally biased region" description="Basic and acidic residues" evidence="9">
    <location>
        <begin position="239"/>
        <end position="249"/>
    </location>
</feature>
<dbReference type="AlphaFoldDB" id="A0AA38NI08"/>